<organism evidence="3 4">
    <name type="scientific">Forsythia ovata</name>
    <dbReference type="NCBI Taxonomy" id="205694"/>
    <lineage>
        <taxon>Eukaryota</taxon>
        <taxon>Viridiplantae</taxon>
        <taxon>Streptophyta</taxon>
        <taxon>Embryophyta</taxon>
        <taxon>Tracheophyta</taxon>
        <taxon>Spermatophyta</taxon>
        <taxon>Magnoliopsida</taxon>
        <taxon>eudicotyledons</taxon>
        <taxon>Gunneridae</taxon>
        <taxon>Pentapetalae</taxon>
        <taxon>asterids</taxon>
        <taxon>lamiids</taxon>
        <taxon>Lamiales</taxon>
        <taxon>Oleaceae</taxon>
        <taxon>Forsythieae</taxon>
        <taxon>Forsythia</taxon>
    </lineage>
</organism>
<dbReference type="InterPro" id="IPR002528">
    <property type="entry name" value="MATE_fam"/>
</dbReference>
<evidence type="ECO:0000256" key="2">
    <source>
        <dbReference type="SAM" id="Phobius"/>
    </source>
</evidence>
<keyword evidence="2" id="KW-1133">Transmembrane helix</keyword>
<evidence type="ECO:0000313" key="4">
    <source>
        <dbReference type="Proteomes" id="UP001604277"/>
    </source>
</evidence>
<dbReference type="Proteomes" id="UP001604277">
    <property type="component" value="Unassembled WGS sequence"/>
</dbReference>
<comment type="caution">
    <text evidence="3">The sequence shown here is derived from an EMBL/GenBank/DDBJ whole genome shotgun (WGS) entry which is preliminary data.</text>
</comment>
<keyword evidence="4" id="KW-1185">Reference proteome</keyword>
<protein>
    <submittedName>
        <fullName evidence="3">MATE efflux family protein 9</fullName>
    </submittedName>
</protein>
<dbReference type="AlphaFoldDB" id="A0ABD1WPW0"/>
<evidence type="ECO:0000313" key="3">
    <source>
        <dbReference type="EMBL" id="KAL2551730.1"/>
    </source>
</evidence>
<name>A0ABD1WPW0_9LAMI</name>
<feature type="transmembrane region" description="Helical" evidence="2">
    <location>
        <begin position="62"/>
        <end position="83"/>
    </location>
</feature>
<evidence type="ECO:0000256" key="1">
    <source>
        <dbReference type="ARBA" id="ARBA00010199"/>
    </source>
</evidence>
<dbReference type="EMBL" id="JBFOLJ010000002">
    <property type="protein sequence ID" value="KAL2551730.1"/>
    <property type="molecule type" value="Genomic_DNA"/>
</dbReference>
<comment type="similarity">
    <text evidence="1">Belongs to the multi antimicrobial extrusion (MATE) (TC 2.A.66.1) family.</text>
</comment>
<keyword evidence="2" id="KW-0812">Transmembrane</keyword>
<accession>A0ABD1WPW0</accession>
<sequence>MSESLFGKDYEMKPIETRVVEALRPCMTTTSLHYHIPYSFGAASSTRVSNELGAGKPQAARIALYAVLILSVAEFITASAALYGCRYILGYAFSDEKEVVDYVKKLLLFYVYLSSSIA</sequence>
<keyword evidence="2" id="KW-0472">Membrane</keyword>
<gene>
    <name evidence="3" type="ORF">Fot_05349</name>
</gene>
<proteinExistence type="inferred from homology"/>
<dbReference type="PANTHER" id="PTHR11206">
    <property type="entry name" value="MULTIDRUG RESISTANCE PROTEIN"/>
    <property type="match status" value="1"/>
</dbReference>
<dbReference type="Pfam" id="PF01554">
    <property type="entry name" value="MatE"/>
    <property type="match status" value="1"/>
</dbReference>
<reference evidence="4" key="1">
    <citation type="submission" date="2024-07" db="EMBL/GenBank/DDBJ databases">
        <title>Two chromosome-level genome assemblies of Korean endemic species Abeliophyllum distichum and Forsythia ovata (Oleaceae).</title>
        <authorList>
            <person name="Jang H."/>
        </authorList>
    </citation>
    <scope>NUCLEOTIDE SEQUENCE [LARGE SCALE GENOMIC DNA]</scope>
</reference>